<keyword evidence="2" id="KW-0472">Membrane</keyword>
<dbReference type="EMBL" id="ASPP01023492">
    <property type="protein sequence ID" value="ETO10397.1"/>
    <property type="molecule type" value="Genomic_DNA"/>
</dbReference>
<protein>
    <submittedName>
        <fullName evidence="3">Uncharacterized protein</fullName>
    </submittedName>
</protein>
<feature type="transmembrane region" description="Helical" evidence="2">
    <location>
        <begin position="282"/>
        <end position="303"/>
    </location>
</feature>
<feature type="non-terminal residue" evidence="3">
    <location>
        <position position="322"/>
    </location>
</feature>
<gene>
    <name evidence="3" type="ORF">RFI_26976</name>
</gene>
<feature type="region of interest" description="Disordered" evidence="1">
    <location>
        <begin position="123"/>
        <end position="198"/>
    </location>
</feature>
<proteinExistence type="predicted"/>
<feature type="transmembrane region" description="Helical" evidence="2">
    <location>
        <begin position="72"/>
        <end position="95"/>
    </location>
</feature>
<evidence type="ECO:0000256" key="2">
    <source>
        <dbReference type="SAM" id="Phobius"/>
    </source>
</evidence>
<evidence type="ECO:0000313" key="4">
    <source>
        <dbReference type="Proteomes" id="UP000023152"/>
    </source>
</evidence>
<evidence type="ECO:0000313" key="3">
    <source>
        <dbReference type="EMBL" id="ETO10397.1"/>
    </source>
</evidence>
<feature type="compositionally biased region" description="Polar residues" evidence="1">
    <location>
        <begin position="182"/>
        <end position="196"/>
    </location>
</feature>
<keyword evidence="2" id="KW-0812">Transmembrane</keyword>
<keyword evidence="2" id="KW-1133">Transmembrane helix</keyword>
<dbReference type="AlphaFoldDB" id="X6MAB8"/>
<reference evidence="3 4" key="1">
    <citation type="journal article" date="2013" name="Curr. Biol.">
        <title>The Genome of the Foraminiferan Reticulomyxa filosa.</title>
        <authorList>
            <person name="Glockner G."/>
            <person name="Hulsmann N."/>
            <person name="Schleicher M."/>
            <person name="Noegel A.A."/>
            <person name="Eichinger L."/>
            <person name="Gallinger C."/>
            <person name="Pawlowski J."/>
            <person name="Sierra R."/>
            <person name="Euteneuer U."/>
            <person name="Pillet L."/>
            <person name="Moustafa A."/>
            <person name="Platzer M."/>
            <person name="Groth M."/>
            <person name="Szafranski K."/>
            <person name="Schliwa M."/>
        </authorList>
    </citation>
    <scope>NUCLEOTIDE SEQUENCE [LARGE SCALE GENOMIC DNA]</scope>
</reference>
<organism evidence="3 4">
    <name type="scientific">Reticulomyxa filosa</name>
    <dbReference type="NCBI Taxonomy" id="46433"/>
    <lineage>
        <taxon>Eukaryota</taxon>
        <taxon>Sar</taxon>
        <taxon>Rhizaria</taxon>
        <taxon>Retaria</taxon>
        <taxon>Foraminifera</taxon>
        <taxon>Monothalamids</taxon>
        <taxon>Reticulomyxidae</taxon>
        <taxon>Reticulomyxa</taxon>
    </lineage>
</organism>
<comment type="caution">
    <text evidence="3">The sequence shown here is derived from an EMBL/GenBank/DDBJ whole genome shotgun (WGS) entry which is preliminary data.</text>
</comment>
<evidence type="ECO:0000256" key="1">
    <source>
        <dbReference type="SAM" id="MobiDB-lite"/>
    </source>
</evidence>
<sequence>MRKSSSSQKLNKKLWFSRHLISFFVLDLFRNDKVCNSLTGFDCICSCASLLKLMIDRKTHAHIFKYILKRIFFVYVFNESIYFIGVCVLLTFYGLSLVERNLLKEKIGCRLILNRIPSKTSNKKNMKESEIDNGNGTSEKLPLSSIDVSPTPHLPDNKAGVTEKMDNNANDNRNDNNNATNPQRVKVSTETPQAQTKGAKKAKNLGSIVFAAIKIEPNKKKLFQKKNKIKKCPCCNPWFYDNILCMRFGICPDRMYGTACSCCFWSSNERRLCAYGIMYSKVYIFVYVLIIALTIALVVEEFVTKKAFSKSKSDPTTIKALD</sequence>
<dbReference type="Proteomes" id="UP000023152">
    <property type="component" value="Unassembled WGS sequence"/>
</dbReference>
<feature type="compositionally biased region" description="Low complexity" evidence="1">
    <location>
        <begin position="167"/>
        <end position="181"/>
    </location>
</feature>
<name>X6MAB8_RETFI</name>
<keyword evidence="4" id="KW-1185">Reference proteome</keyword>
<accession>X6MAB8</accession>